<protein>
    <submittedName>
        <fullName evidence="2">Uncharacterized protein</fullName>
    </submittedName>
</protein>
<proteinExistence type="predicted"/>
<dbReference type="AlphaFoldDB" id="A0A4V1IU50"/>
<dbReference type="EMBL" id="ML014296">
    <property type="protein sequence ID" value="RKO99327.1"/>
    <property type="molecule type" value="Genomic_DNA"/>
</dbReference>
<reference evidence="3" key="1">
    <citation type="journal article" date="2018" name="Nat. Microbiol.">
        <title>Leveraging single-cell genomics to expand the fungal tree of life.</title>
        <authorList>
            <person name="Ahrendt S.R."/>
            <person name="Quandt C.A."/>
            <person name="Ciobanu D."/>
            <person name="Clum A."/>
            <person name="Salamov A."/>
            <person name="Andreopoulos B."/>
            <person name="Cheng J.F."/>
            <person name="Woyke T."/>
            <person name="Pelin A."/>
            <person name="Henrissat B."/>
            <person name="Reynolds N.K."/>
            <person name="Benny G.L."/>
            <person name="Smith M.E."/>
            <person name="James T.Y."/>
            <person name="Grigoriev I.V."/>
        </authorList>
    </citation>
    <scope>NUCLEOTIDE SEQUENCE [LARGE SCALE GENOMIC DNA]</scope>
    <source>
        <strain evidence="3">ATCC 52028</strain>
    </source>
</reference>
<accession>A0A4V1IU50</accession>
<sequence length="636" mass="71218">EDLNRELRALESQLPHTKMQLTFPTHHEFLEISSGALMMKLLPFPSQLVQRSPYFHSESVRWNRASQLETGGHPSGGFGLRSTVSVVPLPVWNANPHEGISPDAPIELVNMTMTGEIAHDADMHDPVAFRHRQRAPSGVDDLLLGLYDEGTRSDRMAEAAAQEQDLGQALLGRAPQHVPRNQPLPRFLFHPSEPCVLAVSRRNDPGGYSDFEADVGSGSSDDAVQLRVYFPRPKPHVAPVQRMTRRSSRAAETVWAGGMVNSDKSGIQNSPRAIREYPLSHHDSDPPSIQTHDPRRSVVDSGEIIAPDYHMSHALQAALLRHSMTKLKYGSTNLAVMDSHVSITEFYLEAGYVDGQDAYHLEIATKIWAALGRKMSTTNAGDTALLAKLFAACWRLAVHQQQATAMQKWRKRYEHAASKSDHAIAPEELHYLTVASLYLEEGPDKTCRPELPFTLEQFSKCSPRLQWQIISLYNHMSGCYMAERNTLARKKDGMLESRYAISRDMMLRIDLAALDLLNEAQLHPSPLQAKLMEHAAALTLRISNQYAAQNAHGETLALLDERWALVHRILAQSRQSQDAMPDHEVDLSYEPLDDPRLQTQRPSGSGWAASRISWIRRMQARAAAGQTKRTTKTRHT</sequence>
<gene>
    <name evidence="2" type="ORF">CXG81DRAFT_20581</name>
</gene>
<keyword evidence="3" id="KW-1185">Reference proteome</keyword>
<feature type="non-terminal residue" evidence="2">
    <location>
        <position position="1"/>
    </location>
</feature>
<evidence type="ECO:0000313" key="2">
    <source>
        <dbReference type="EMBL" id="RKO99327.1"/>
    </source>
</evidence>
<evidence type="ECO:0000313" key="3">
    <source>
        <dbReference type="Proteomes" id="UP000274922"/>
    </source>
</evidence>
<evidence type="ECO:0000256" key="1">
    <source>
        <dbReference type="SAM" id="MobiDB-lite"/>
    </source>
</evidence>
<name>A0A4V1IU50_9FUNG</name>
<feature type="region of interest" description="Disordered" evidence="1">
    <location>
        <begin position="575"/>
        <end position="605"/>
    </location>
</feature>
<dbReference type="Proteomes" id="UP000274922">
    <property type="component" value="Unassembled WGS sequence"/>
</dbReference>
<organism evidence="2 3">
    <name type="scientific">Caulochytrium protostelioides</name>
    <dbReference type="NCBI Taxonomy" id="1555241"/>
    <lineage>
        <taxon>Eukaryota</taxon>
        <taxon>Fungi</taxon>
        <taxon>Fungi incertae sedis</taxon>
        <taxon>Chytridiomycota</taxon>
        <taxon>Chytridiomycota incertae sedis</taxon>
        <taxon>Chytridiomycetes</taxon>
        <taxon>Caulochytriales</taxon>
        <taxon>Caulochytriaceae</taxon>
        <taxon>Caulochytrium</taxon>
    </lineage>
</organism>